<dbReference type="Proteomes" id="UP000027471">
    <property type="component" value="Unassembled WGS sequence"/>
</dbReference>
<gene>
    <name evidence="1" type="ORF">DT23_16760</name>
</gene>
<evidence type="ECO:0000313" key="1">
    <source>
        <dbReference type="EMBL" id="KEO58143.1"/>
    </source>
</evidence>
<name>A0A074JRA1_9RHOB</name>
<sequence>MMGWVVSRDGTCVILVRIGAGGLSDEVRLIAPKFVKPLVKNQKNEVALRGLFS</sequence>
<comment type="caution">
    <text evidence="1">The sequence shown here is derived from an EMBL/GenBank/DDBJ whole genome shotgun (WGS) entry which is preliminary data.</text>
</comment>
<dbReference type="STRING" id="1353528.DT23_16760"/>
<organism evidence="1 2">
    <name type="scientific">Thioclava indica</name>
    <dbReference type="NCBI Taxonomy" id="1353528"/>
    <lineage>
        <taxon>Bacteria</taxon>
        <taxon>Pseudomonadati</taxon>
        <taxon>Pseudomonadota</taxon>
        <taxon>Alphaproteobacteria</taxon>
        <taxon>Rhodobacterales</taxon>
        <taxon>Paracoccaceae</taxon>
        <taxon>Thioclava</taxon>
    </lineage>
</organism>
<evidence type="ECO:0000313" key="2">
    <source>
        <dbReference type="Proteomes" id="UP000027471"/>
    </source>
</evidence>
<dbReference type="EMBL" id="AUNB01000037">
    <property type="protein sequence ID" value="KEO58143.1"/>
    <property type="molecule type" value="Genomic_DNA"/>
</dbReference>
<dbReference type="AlphaFoldDB" id="A0A074JRA1"/>
<proteinExistence type="predicted"/>
<accession>A0A074JRA1</accession>
<reference evidence="1 2" key="1">
    <citation type="journal article" date="2015" name="Antonie Van Leeuwenhoek">
        <title>Thioclava indica sp. nov., isolated from surface seawater of the Indian Ocean.</title>
        <authorList>
            <person name="Liu Y."/>
            <person name="Lai Q."/>
            <person name="Du J."/>
            <person name="Xu H."/>
            <person name="Jiang L."/>
            <person name="Shao Z."/>
        </authorList>
    </citation>
    <scope>NUCLEOTIDE SEQUENCE [LARGE SCALE GENOMIC DNA]</scope>
    <source>
        <strain evidence="1 2">DT23-4</strain>
    </source>
</reference>
<protein>
    <submittedName>
        <fullName evidence="1">Uncharacterized protein</fullName>
    </submittedName>
</protein>
<keyword evidence="2" id="KW-1185">Reference proteome</keyword>